<dbReference type="Proteomes" id="UP001159428">
    <property type="component" value="Unassembled WGS sequence"/>
</dbReference>
<feature type="compositionally biased region" description="Polar residues" evidence="7">
    <location>
        <begin position="362"/>
        <end position="375"/>
    </location>
</feature>
<keyword evidence="5" id="KW-0539">Nucleus</keyword>
<dbReference type="EMBL" id="CALNXJ010000030">
    <property type="protein sequence ID" value="CAH3136673.1"/>
    <property type="molecule type" value="Genomic_DNA"/>
</dbReference>
<proteinExistence type="predicted"/>
<dbReference type="Pfam" id="PF07967">
    <property type="entry name" value="zf-C3HC"/>
    <property type="match status" value="1"/>
</dbReference>
<comment type="caution">
    <text evidence="10">The sequence shown here is derived from an EMBL/GenBank/DDBJ whole genome shotgun (WGS) entry which is preliminary data.</text>
</comment>
<reference evidence="10 11" key="1">
    <citation type="submission" date="2022-05" db="EMBL/GenBank/DDBJ databases">
        <authorList>
            <consortium name="Genoscope - CEA"/>
            <person name="William W."/>
        </authorList>
    </citation>
    <scope>NUCLEOTIDE SEQUENCE [LARGE SCALE GENOMIC DNA]</scope>
</reference>
<dbReference type="PANTHER" id="PTHR15835:SF6">
    <property type="entry name" value="ZINC FINGER C3HC-TYPE PROTEIN 1"/>
    <property type="match status" value="1"/>
</dbReference>
<dbReference type="Pfam" id="PF08600">
    <property type="entry name" value="NuBaID_C"/>
    <property type="match status" value="1"/>
</dbReference>
<dbReference type="GO" id="GO:0005634">
    <property type="term" value="C:nucleus"/>
    <property type="evidence" value="ECO:0007669"/>
    <property type="project" value="UniProtKB-SubCell"/>
</dbReference>
<comment type="subcellular location">
    <subcellularLocation>
        <location evidence="1">Nucleus</location>
    </subcellularLocation>
</comment>
<evidence type="ECO:0000256" key="3">
    <source>
        <dbReference type="ARBA" id="ARBA00022771"/>
    </source>
</evidence>
<keyword evidence="3" id="KW-0863">Zinc-finger</keyword>
<sequence>MKKNNMAAAVEGTPRRVRALLSSFLHSSDKNGKARTLEQDDASLDSVCRSQPRSKEAFWNRVETFSPFTWFAKPLALSPLHCAQYGWENSEVDILQCVSCRACLDATISTTWDSEIYAKTCEQLREALVSGHSKLCPWPDNPCPESFVKLPLYSYSQWLEDYRARWKSIITLVDEIPLVDEQAIKDMDCLTPGHIEGLQNLVDPGCISWTRNELDLEQASKASCIIALCGWRSSITSDPDVNTISCSLCRRELGVWNFFPLTHVATEQDDGQVHDAPSYLDTGQMFAEDTSFRNITHQEESGSREISGEGDNQGTSLAGNGERSTEEDKGDPTEPMEEGDSFEKGDKSSTEDSTTETVCELTETSHTLTVKSTSEPMGLKSPLHRSLSNLPGEEATESLCVEVENESLTERLQDVESELEFLGYGREGVPEENDGRPRAKKRRLQEIERNTFHVLSEHRTWCPWVVTMRGSDGNTTPPGWKVLLGTLLPSLSPSATHFIHETHPQDAWKTVRKLLGECYSPAKQT</sequence>
<dbReference type="PANTHER" id="PTHR15835">
    <property type="entry name" value="NUCLEAR-INTERACTING PARTNER OF ALK"/>
    <property type="match status" value="1"/>
</dbReference>
<dbReference type="AlphaFoldDB" id="A0AAU9X555"/>
<gene>
    <name evidence="10" type="ORF">PMEA_00017490</name>
</gene>
<accession>A0AAU9X555</accession>
<keyword evidence="11" id="KW-1185">Reference proteome</keyword>
<name>A0AAU9X555_9CNID</name>
<dbReference type="InterPro" id="IPR013909">
    <property type="entry name" value="NuBaID_C"/>
</dbReference>
<feature type="region of interest" description="Disordered" evidence="7">
    <location>
        <begin position="297"/>
        <end position="389"/>
    </location>
</feature>
<evidence type="ECO:0000256" key="7">
    <source>
        <dbReference type="SAM" id="MobiDB-lite"/>
    </source>
</evidence>
<evidence type="ECO:0008006" key="12">
    <source>
        <dbReference type="Google" id="ProtNLM"/>
    </source>
</evidence>
<keyword evidence="2" id="KW-0479">Metal-binding</keyword>
<organism evidence="10 11">
    <name type="scientific">Pocillopora meandrina</name>
    <dbReference type="NCBI Taxonomy" id="46732"/>
    <lineage>
        <taxon>Eukaryota</taxon>
        <taxon>Metazoa</taxon>
        <taxon>Cnidaria</taxon>
        <taxon>Anthozoa</taxon>
        <taxon>Hexacorallia</taxon>
        <taxon>Scleractinia</taxon>
        <taxon>Astrocoeniina</taxon>
        <taxon>Pocilloporidae</taxon>
        <taxon>Pocillopora</taxon>
    </lineage>
</organism>
<evidence type="ECO:0000259" key="9">
    <source>
        <dbReference type="Pfam" id="PF08600"/>
    </source>
</evidence>
<evidence type="ECO:0000259" key="8">
    <source>
        <dbReference type="Pfam" id="PF07967"/>
    </source>
</evidence>
<evidence type="ECO:0000256" key="4">
    <source>
        <dbReference type="ARBA" id="ARBA00022833"/>
    </source>
</evidence>
<evidence type="ECO:0000256" key="5">
    <source>
        <dbReference type="ARBA" id="ARBA00023242"/>
    </source>
</evidence>
<feature type="compositionally biased region" description="Basic and acidic residues" evidence="7">
    <location>
        <begin position="297"/>
        <end position="307"/>
    </location>
</feature>
<comment type="function">
    <text evidence="6">Required for proper positioning of a substantial amount of TPR at the nuclear basket (NB) through interaction with TPR.</text>
</comment>
<protein>
    <recommendedName>
        <fullName evidence="12">Nuclear-interacting partner of ALK</fullName>
    </recommendedName>
</protein>
<keyword evidence="4" id="KW-0862">Zinc</keyword>
<feature type="domain" description="C3HC-type" evidence="8">
    <location>
        <begin position="52"/>
        <end position="179"/>
    </location>
</feature>
<evidence type="ECO:0000256" key="2">
    <source>
        <dbReference type="ARBA" id="ARBA00022723"/>
    </source>
</evidence>
<evidence type="ECO:0000313" key="10">
    <source>
        <dbReference type="EMBL" id="CAH3136673.1"/>
    </source>
</evidence>
<feature type="compositionally biased region" description="Basic and acidic residues" evidence="7">
    <location>
        <begin position="323"/>
        <end position="332"/>
    </location>
</feature>
<feature type="domain" description="NuBaID C-terminal" evidence="9">
    <location>
        <begin position="224"/>
        <end position="472"/>
    </location>
</feature>
<evidence type="ECO:0000256" key="1">
    <source>
        <dbReference type="ARBA" id="ARBA00004123"/>
    </source>
</evidence>
<dbReference type="InterPro" id="IPR012935">
    <property type="entry name" value="NuBaID_N"/>
</dbReference>
<evidence type="ECO:0000256" key="6">
    <source>
        <dbReference type="ARBA" id="ARBA00044931"/>
    </source>
</evidence>
<dbReference type="GO" id="GO:0008270">
    <property type="term" value="F:zinc ion binding"/>
    <property type="evidence" value="ECO:0007669"/>
    <property type="project" value="UniProtKB-KW"/>
</dbReference>
<evidence type="ECO:0000313" key="11">
    <source>
        <dbReference type="Proteomes" id="UP001159428"/>
    </source>
</evidence>
<feature type="compositionally biased region" description="Basic and acidic residues" evidence="7">
    <location>
        <begin position="341"/>
        <end position="350"/>
    </location>
</feature>